<feature type="compositionally biased region" description="Low complexity" evidence="6">
    <location>
        <begin position="1208"/>
        <end position="1218"/>
    </location>
</feature>
<feature type="region of interest" description="Disordered" evidence="6">
    <location>
        <begin position="2147"/>
        <end position="2169"/>
    </location>
</feature>
<dbReference type="InterPro" id="IPR036572">
    <property type="entry name" value="Doublecortin_dom_sf"/>
</dbReference>
<dbReference type="KEGG" id="sfm:108918169"/>
<feature type="compositionally biased region" description="Polar residues" evidence="6">
    <location>
        <begin position="1452"/>
        <end position="1469"/>
    </location>
</feature>
<feature type="compositionally biased region" description="Basic and acidic residues" evidence="6">
    <location>
        <begin position="1414"/>
        <end position="1428"/>
    </location>
</feature>
<feature type="region of interest" description="Disordered" evidence="6">
    <location>
        <begin position="1594"/>
        <end position="1643"/>
    </location>
</feature>
<feature type="compositionally biased region" description="Basic and acidic residues" evidence="6">
    <location>
        <begin position="1750"/>
        <end position="1760"/>
    </location>
</feature>
<feature type="compositionally biased region" description="Basic and acidic residues" evidence="6">
    <location>
        <begin position="2225"/>
        <end position="2247"/>
    </location>
</feature>
<feature type="compositionally biased region" description="Basic and acidic residues" evidence="6">
    <location>
        <begin position="2256"/>
        <end position="2269"/>
    </location>
</feature>
<keyword evidence="9" id="KW-1185">Reference proteome</keyword>
<feature type="region of interest" description="Disordered" evidence="6">
    <location>
        <begin position="1"/>
        <end position="30"/>
    </location>
</feature>
<feature type="region of interest" description="Disordered" evidence="6">
    <location>
        <begin position="2214"/>
        <end position="2788"/>
    </location>
</feature>
<feature type="compositionally biased region" description="Basic and acidic residues" evidence="6">
    <location>
        <begin position="2020"/>
        <end position="2032"/>
    </location>
</feature>
<feature type="region of interest" description="Disordered" evidence="6">
    <location>
        <begin position="586"/>
        <end position="613"/>
    </location>
</feature>
<feature type="compositionally biased region" description="Polar residues" evidence="6">
    <location>
        <begin position="1393"/>
        <end position="1413"/>
    </location>
</feature>
<feature type="region of interest" description="Disordered" evidence="6">
    <location>
        <begin position="134"/>
        <end position="153"/>
    </location>
</feature>
<dbReference type="Proteomes" id="UP000694397">
    <property type="component" value="Chromosome 15"/>
</dbReference>
<dbReference type="SMART" id="SM00537">
    <property type="entry name" value="DCX"/>
    <property type="match status" value="2"/>
</dbReference>
<dbReference type="GO" id="GO:0005930">
    <property type="term" value="C:axoneme"/>
    <property type="evidence" value="ECO:0007669"/>
    <property type="project" value="TreeGrafter"/>
</dbReference>
<evidence type="ECO:0000313" key="8">
    <source>
        <dbReference type="Ensembl" id="ENSSFOP00015024941.1"/>
    </source>
</evidence>
<dbReference type="PANTHER" id="PTHR23005">
    <property type="entry name" value="RETINITIS PIGMENTOSA 1 PROTEIN"/>
    <property type="match status" value="1"/>
</dbReference>
<feature type="compositionally biased region" description="Basic residues" evidence="6">
    <location>
        <begin position="2768"/>
        <end position="2788"/>
    </location>
</feature>
<feature type="region of interest" description="Disordered" evidence="6">
    <location>
        <begin position="1675"/>
        <end position="1760"/>
    </location>
</feature>
<feature type="region of interest" description="Disordered" evidence="6">
    <location>
        <begin position="2106"/>
        <end position="2132"/>
    </location>
</feature>
<feature type="compositionally biased region" description="Polar residues" evidence="6">
    <location>
        <begin position="786"/>
        <end position="801"/>
    </location>
</feature>
<feature type="compositionally biased region" description="Basic residues" evidence="6">
    <location>
        <begin position="1219"/>
        <end position="1228"/>
    </location>
</feature>
<dbReference type="CTD" id="101882236"/>
<dbReference type="Ensembl" id="ENSSFOT00015025215.2">
    <property type="protein sequence ID" value="ENSSFOP00015024941.1"/>
    <property type="gene ID" value="ENSSFOG00015016040.2"/>
</dbReference>
<dbReference type="InterPro" id="IPR003533">
    <property type="entry name" value="Doublecortin_dom"/>
</dbReference>
<feature type="region of interest" description="Disordered" evidence="6">
    <location>
        <begin position="655"/>
        <end position="708"/>
    </location>
</feature>
<dbReference type="OrthoDB" id="9895813at2759"/>
<feature type="compositionally biased region" description="Low complexity" evidence="6">
    <location>
        <begin position="1429"/>
        <end position="1444"/>
    </location>
</feature>
<accession>A0A8C9S3H4</accession>
<protein>
    <submittedName>
        <fullName evidence="8">Rp1 like 1a</fullName>
    </submittedName>
</protein>
<evidence type="ECO:0000256" key="2">
    <source>
        <dbReference type="ARBA" id="ARBA00004496"/>
    </source>
</evidence>
<feature type="region of interest" description="Disordered" evidence="6">
    <location>
        <begin position="237"/>
        <end position="266"/>
    </location>
</feature>
<evidence type="ECO:0000256" key="3">
    <source>
        <dbReference type="ARBA" id="ARBA00022490"/>
    </source>
</evidence>
<feature type="region of interest" description="Disordered" evidence="6">
    <location>
        <begin position="723"/>
        <end position="1356"/>
    </location>
</feature>
<feature type="compositionally biased region" description="Acidic residues" evidence="6">
    <location>
        <begin position="852"/>
        <end position="861"/>
    </location>
</feature>
<organism evidence="8 9">
    <name type="scientific">Scleropages formosus</name>
    <name type="common">Asian bonytongue</name>
    <name type="synonym">Osteoglossum formosum</name>
    <dbReference type="NCBI Taxonomy" id="113540"/>
    <lineage>
        <taxon>Eukaryota</taxon>
        <taxon>Metazoa</taxon>
        <taxon>Chordata</taxon>
        <taxon>Craniata</taxon>
        <taxon>Vertebrata</taxon>
        <taxon>Euteleostomi</taxon>
        <taxon>Actinopterygii</taxon>
        <taxon>Neopterygii</taxon>
        <taxon>Teleostei</taxon>
        <taxon>Osteoglossocephala</taxon>
        <taxon>Osteoglossomorpha</taxon>
        <taxon>Osteoglossiformes</taxon>
        <taxon>Osteoglossidae</taxon>
        <taxon>Scleropages</taxon>
    </lineage>
</organism>
<keyword evidence="5" id="KW-0966">Cell projection</keyword>
<feature type="compositionally biased region" description="Polar residues" evidence="6">
    <location>
        <begin position="2306"/>
        <end position="2315"/>
    </location>
</feature>
<feature type="compositionally biased region" description="Polar residues" evidence="6">
    <location>
        <begin position="732"/>
        <end position="756"/>
    </location>
</feature>
<feature type="compositionally biased region" description="Polar residues" evidence="6">
    <location>
        <begin position="867"/>
        <end position="878"/>
    </location>
</feature>
<feature type="compositionally biased region" description="Basic and acidic residues" evidence="6">
    <location>
        <begin position="1963"/>
        <end position="1989"/>
    </location>
</feature>
<feature type="compositionally biased region" description="Polar residues" evidence="6">
    <location>
        <begin position="960"/>
        <end position="982"/>
    </location>
</feature>
<feature type="compositionally biased region" description="Low complexity" evidence="6">
    <location>
        <begin position="1065"/>
        <end position="1093"/>
    </location>
</feature>
<dbReference type="SUPFAM" id="SSF89837">
    <property type="entry name" value="Doublecortin (DC)"/>
    <property type="match status" value="2"/>
</dbReference>
<dbReference type="GO" id="GO:0035082">
    <property type="term" value="P:axoneme assembly"/>
    <property type="evidence" value="ECO:0007669"/>
    <property type="project" value="TreeGrafter"/>
</dbReference>
<feature type="compositionally biased region" description="Polar residues" evidence="6">
    <location>
        <begin position="1283"/>
        <end position="1306"/>
    </location>
</feature>
<feature type="compositionally biased region" description="Basic and acidic residues" evidence="6">
    <location>
        <begin position="1472"/>
        <end position="1485"/>
    </location>
</feature>
<feature type="compositionally biased region" description="Low complexity" evidence="6">
    <location>
        <begin position="1740"/>
        <end position="1749"/>
    </location>
</feature>
<keyword evidence="4" id="KW-0677">Repeat</keyword>
<feature type="compositionally biased region" description="Basic and acidic residues" evidence="6">
    <location>
        <begin position="2716"/>
        <end position="2728"/>
    </location>
</feature>
<dbReference type="PROSITE" id="PS50309">
    <property type="entry name" value="DC"/>
    <property type="match status" value="2"/>
</dbReference>
<feature type="compositionally biased region" description="Polar residues" evidence="6">
    <location>
        <begin position="1534"/>
        <end position="1547"/>
    </location>
</feature>
<evidence type="ECO:0000313" key="9">
    <source>
        <dbReference type="Proteomes" id="UP000694397"/>
    </source>
</evidence>
<name>A0A8C9S3H4_SCLFO</name>
<dbReference type="RefSeq" id="XP_018580786.1">
    <property type="nucleotide sequence ID" value="XM_018725270.1"/>
</dbReference>
<dbReference type="Pfam" id="PF03607">
    <property type="entry name" value="DCX"/>
    <property type="match status" value="2"/>
</dbReference>
<feature type="compositionally biased region" description="Low complexity" evidence="6">
    <location>
        <begin position="1862"/>
        <end position="1883"/>
    </location>
</feature>
<feature type="compositionally biased region" description="Low complexity" evidence="6">
    <location>
        <begin position="1993"/>
        <end position="2004"/>
    </location>
</feature>
<feature type="compositionally biased region" description="Acidic residues" evidence="6">
    <location>
        <begin position="2443"/>
        <end position="2465"/>
    </location>
</feature>
<dbReference type="CDD" id="cd17148">
    <property type="entry name" value="DCX2_RP1L1"/>
    <property type="match status" value="1"/>
</dbReference>
<sequence>MHTAQAGNPDPIAHFKNDTSQHTRSSSDVTGAVPAKRVTFFKSGDDQFGGVRMAIHKRSFKSFDALLDDLSQRVPLPFGVRTITTPRGIHSISHLEQLEDGGCYLCSDRRHVKPINIEAAGKRPTVWHHRHLHNIRRKPSRPEEAPTAHSSHRYPRHPKRIVLVKNNDPAVRRSIILSRRTARSLRVFMEEVSELMQCHIRKLYTLEGRKIDSIQSLMQCPNVLVCVGREPFRPLQVESMRNGSDEKLPGLTSRSRSSVCSESHDSKKNVNFGLETKKSIIHPRSDSSNRSTRFSLSSEKSYANGLNVTPGNTGCFGTCPHAKENLMNDDIEKRVLVNKDGSLSVEMKVRFRLLNDETLQWSTEIRKSIGTVNDSSLGKEDTRYLQHVKSESVSDPEFNAPCDTDAAFKNKQQPRHFEETHCHCCCNHCHEYDIWKNPLHGDSGPVRNINSSSSSASSQKIVCKKASVDSMHTMSQSSEEYTERVVQKATCYQQTVEGGDTRVEYCTISRCCSRGEICASSAKCGSRASTEEKCESPENVETRSNSVASLASRCSQKDQVSVKITQVSEERPVSAISNSSKVLEALREDDDDDDDDLPPSVSRASLWSQSDNPEDCECARSVASCCSATTHKSVSSINHLCPRPPSKTSVHATLSAKLKHKSKSSSPTPEVLADQDEGLGTKNSERADSAASAVSNDSSRSRNYYKPQDGVLDTVSVVSGNLKEGAEENGSRAASTLSQSSKASRLSNQFPNTESLTAKPGSVNSHLPPGQDTGGTNIQDVEDRVNSTMFTATENSGSPGKSNVCPRCGGSDRATRLRSRESQNPSDLPEAGSRSIVKSDKSNCSTPKLQLEEEEADEMEDSLMSASPVSVKSENINGQDDGDVAEERKEIASSGITNTSTPSEESYTSENVNEANEKPEKRSASALSAKSNASTQSKKSRKSENKHSENEQEVVETEQRTPSAMSSKTNVSTKSRKSNCNASVRGISPKSDKSDGLTDKKVNGEDEDIEKRASSAMSARTNTSSKSQMSKKCNVSEKTNSPVSVASDNVCEEETEAIREEMAERALSATSAKTSASAKSRTSKKSNCSSSEKAVNTRVTEERVNSAMSQSSITSERSRSSNKPECTAIPGSSVLEVPTSPENAATVDDGEERAPSNLSVSTKTSRKSKLSKDNVYGTSDRASTPGTPLPPKICGGDDHTETEESEGRVSSSLSGNSKVSRRSRKSHKCINQAVERATSPASDRSTQSLKTRRNAGVDCSPSDRPPTLASATNGADERIAHAASQSTKSKSVRSNKSVLTTPNSLTPEPADGKEMEQCAEDTEESPKSILPLRSKTSEKCKNSDRYSSKQVISPSLNASEAIFDNEAEVASVKSSCTKRSKKNKNCSESSSRGLQSTSTGFSDSEEQCISKSDTVIKKVKALESDNKKPSSNHSKSPSQYSKSKTTAGDAISFSTSRPVSSASARSTLGRSKARDNTDTDMEGRPKSNASRVSSSLQVKGDKINSESEDDHEGAVNTSMKASKKGAEMKEQRPNSDATSDFSQNVLNPSPPKEMPKKNKRPVVHLGNSHDSDLSHSLSAADLLRERLNKVKPETGEYKRNISSQTRNVVLDTHKAVSDEKSDSGTKCRHRKSSSSSWHRREDEEMLEIVPSSLPNTSPTEVVHEWLKKIPADSPMYEMGEDLDEHPDGPEIQKDVSEKVEEPFQEESVKLVDGVVEPDTVNEEENEDKEGQNEKSCFEQPAETKQPTPEKTTKCPSRDALPRSCQSSVQVMKVLLSPKFDRCNSLPEVSPVYGRKLSTSAKGLLDCLANLQLIDSDPSSVTARDARYNELMNILQSLWLCDPSESSQSNKFKTHRSVEDPKSSSGVDVSSGSAGSGKSSDNGGVDQTKKIKLVQTTVTPLADQDVQHLFQNETEQNGDKENCSSSSPKLILNGEEHPVLSETATPDIASRVQGSPLSEEIGNEEEKQKGEEGPDSNETVRSDGSLKEMTETPSSSNKSSGNGSNTLKSPDETETDLQEDASSRTHQTEEKIKLTRKTSQDPDPVWVLNLLKKLEKQFMTHYVNAMTEFKMRWDLDDSEMLDTMINELRDEVRKRIQSSINRELQKIRSRAGKEPRPPIKALSRESTVQTEQRRRRLKVMRNKSIKESLQRSDENYTATGTDFSDQRSEDEYCPCDACMKKKMASRLVERKTLVTAAPVMTDFDLRKILQMKKDPATTAKTETTTEVEHTTAEVEGDQDKNEYFKVLEEEAQDEGNVEEKGNPVAPKEESFEAEEQADREEDDDQNPESEKAEVDYALDAVVEDVSTEQLEGSQECFSEKVEDTAGEDVEETAGPVKESEALDVVEEGESGTENEVGSSEEIPEENARDTEAVREDDAEGIEEIEAIQENDEGNGAEINDALVDNDAPEEVTEENADNDNDQSDKDELAEVTEAACESERDQTADDDAVEEGSVTEDLETTEEAEGDKDNADGKEKAEESDSARQDEKLGDEIPEEVSSEACETTGDAESEDGAKSLEGSNVEEEAEKENGKPHEEKTTFNPSCKLSQEEQEDGSDKAEGEGEQDDVEEIAAVTENDTDTAVEEDANNGGLDENTDTGKEQETENSDKDAKEDAAETNVEDSGASGVEKQHESDVSGDSIEVTEVDKQDVVKPMSTAGSTEDKSEICGVEALTTEKDQIGSDELEDLEDEEWRTKPIKQITKSSIESQPGSMETALDQEKKLKDTESPHEGSFSPTQEEETDSLSLPPKASKHNILSTSGTAEKPAIISKKKPSAKIIKSRRHKDSGLK</sequence>
<feature type="compositionally biased region" description="Acidic residues" evidence="6">
    <location>
        <begin position="2270"/>
        <end position="2286"/>
    </location>
</feature>
<feature type="compositionally biased region" description="Polar residues" evidence="6">
    <location>
        <begin position="1015"/>
        <end position="1047"/>
    </location>
</feature>
<evidence type="ECO:0000256" key="4">
    <source>
        <dbReference type="ARBA" id="ARBA00022737"/>
    </source>
</evidence>
<feature type="compositionally biased region" description="Basic and acidic residues" evidence="6">
    <location>
        <begin position="2466"/>
        <end position="2490"/>
    </location>
</feature>
<dbReference type="GeneID" id="108918169"/>
<feature type="compositionally biased region" description="Basic and acidic residues" evidence="6">
    <location>
        <begin position="1335"/>
        <end position="1347"/>
    </location>
</feature>
<evidence type="ECO:0000256" key="1">
    <source>
        <dbReference type="ARBA" id="ARBA00004316"/>
    </source>
</evidence>
<feature type="region of interest" description="Disordered" evidence="6">
    <location>
        <begin position="1911"/>
        <end position="1930"/>
    </location>
</feature>
<feature type="compositionally biased region" description="Basic and acidic residues" evidence="6">
    <location>
        <begin position="990"/>
        <end position="1013"/>
    </location>
</feature>
<dbReference type="GeneTree" id="ENSGT00940000154242"/>
<feature type="compositionally biased region" description="Acidic residues" evidence="6">
    <location>
        <begin position="2375"/>
        <end position="2393"/>
    </location>
</feature>
<feature type="compositionally biased region" description="Acidic residues" evidence="6">
    <location>
        <begin position="2575"/>
        <end position="2585"/>
    </location>
</feature>
<feature type="compositionally biased region" description="Acidic residues" evidence="6">
    <location>
        <begin position="2679"/>
        <end position="2690"/>
    </location>
</feature>
<dbReference type="CDD" id="cd17146">
    <property type="entry name" value="DCX1_RP1L1"/>
    <property type="match status" value="1"/>
</dbReference>
<dbReference type="FunFam" id="3.10.20.230:FF:000006">
    <property type="entry name" value="Oxygen-regulated protein 1"/>
    <property type="match status" value="1"/>
</dbReference>
<feature type="region of interest" description="Disordered" evidence="6">
    <location>
        <begin position="1844"/>
        <end position="1887"/>
    </location>
</feature>
<feature type="compositionally biased region" description="Low complexity" evidence="6">
    <location>
        <begin position="897"/>
        <end position="910"/>
    </location>
</feature>
<dbReference type="Gene3D" id="3.10.20.230">
    <property type="entry name" value="Doublecortin domain"/>
    <property type="match status" value="2"/>
</dbReference>
<feature type="compositionally biased region" description="Acidic residues" evidence="6">
    <location>
        <begin position="587"/>
        <end position="597"/>
    </location>
</feature>
<dbReference type="GO" id="GO:0035556">
    <property type="term" value="P:intracellular signal transduction"/>
    <property type="evidence" value="ECO:0007669"/>
    <property type="project" value="InterPro"/>
</dbReference>
<feature type="compositionally biased region" description="Basic and acidic residues" evidence="6">
    <location>
        <begin position="2106"/>
        <end position="2116"/>
    </location>
</feature>
<comment type="subcellular location">
    <subcellularLocation>
        <location evidence="1">Cell projection</location>
    </subcellularLocation>
    <subcellularLocation>
        <location evidence="2">Cytoplasm</location>
    </subcellularLocation>
</comment>
<reference evidence="8" key="3">
    <citation type="submission" date="2025-09" db="UniProtKB">
        <authorList>
            <consortium name="Ensembl"/>
        </authorList>
    </citation>
    <scope>IDENTIFICATION</scope>
</reference>
<feature type="compositionally biased region" description="Basic and acidic residues" evidence="6">
    <location>
        <begin position="1611"/>
        <end position="1625"/>
    </location>
</feature>
<feature type="compositionally biased region" description="Acidic residues" evidence="6">
    <location>
        <begin position="2340"/>
        <end position="2351"/>
    </location>
</feature>
<keyword evidence="3" id="KW-0963">Cytoplasm</keyword>
<dbReference type="GO" id="GO:0042461">
    <property type="term" value="P:photoreceptor cell development"/>
    <property type="evidence" value="ECO:0007669"/>
    <property type="project" value="TreeGrafter"/>
</dbReference>
<feature type="compositionally biased region" description="Basic and acidic residues" evidence="6">
    <location>
        <begin position="2595"/>
        <end position="2613"/>
    </location>
</feature>
<dbReference type="GO" id="GO:0060041">
    <property type="term" value="P:retina development in camera-type eye"/>
    <property type="evidence" value="ECO:0007669"/>
    <property type="project" value="TreeGrafter"/>
</dbReference>
<evidence type="ECO:0000259" key="7">
    <source>
        <dbReference type="PROSITE" id="PS50309"/>
    </source>
</evidence>
<reference evidence="8 9" key="1">
    <citation type="submission" date="2019-04" db="EMBL/GenBank/DDBJ databases">
        <authorList>
            <consortium name="Wellcome Sanger Institute Data Sharing"/>
        </authorList>
    </citation>
    <scope>NUCLEOTIDE SEQUENCE [LARGE SCALE GENOMIC DNA]</scope>
</reference>
<feature type="domain" description="Doublecortin" evidence="7">
    <location>
        <begin position="36"/>
        <end position="118"/>
    </location>
</feature>
<evidence type="ECO:0000256" key="6">
    <source>
        <dbReference type="SAM" id="MobiDB-lite"/>
    </source>
</evidence>
<feature type="compositionally biased region" description="Basic and acidic residues" evidence="6">
    <location>
        <begin position="1685"/>
        <end position="1709"/>
    </location>
</feature>
<gene>
    <name evidence="8" type="primary">rp1l1a</name>
</gene>
<evidence type="ECO:0000256" key="5">
    <source>
        <dbReference type="ARBA" id="ARBA00023273"/>
    </source>
</evidence>
<feature type="compositionally biased region" description="Acidic residues" evidence="6">
    <location>
        <begin position="2405"/>
        <end position="2420"/>
    </location>
</feature>
<dbReference type="PANTHER" id="PTHR23005:SF3">
    <property type="entry name" value="RETINITIS PIGMENTOSA 1-LIKE 1 PROTEIN"/>
    <property type="match status" value="1"/>
</dbReference>
<feature type="compositionally biased region" description="Polar residues" evidence="6">
    <location>
        <begin position="1176"/>
        <end position="1186"/>
    </location>
</feature>
<feature type="region of interest" description="Disordered" evidence="6">
    <location>
        <begin position="1940"/>
        <end position="2038"/>
    </location>
</feature>
<feature type="compositionally biased region" description="Low complexity" evidence="6">
    <location>
        <begin position="924"/>
        <end position="934"/>
    </location>
</feature>
<feature type="compositionally biased region" description="Basic and acidic residues" evidence="6">
    <location>
        <begin position="2364"/>
        <end position="2374"/>
    </location>
</feature>
<feature type="compositionally biased region" description="Low complexity" evidence="6">
    <location>
        <begin position="689"/>
        <end position="702"/>
    </location>
</feature>
<feature type="compositionally biased region" description="Polar residues" evidence="6">
    <location>
        <begin position="1239"/>
        <end position="1249"/>
    </location>
</feature>
<feature type="region of interest" description="Disordered" evidence="6">
    <location>
        <begin position="1372"/>
        <end position="1576"/>
    </location>
</feature>
<proteinExistence type="predicted"/>
<feature type="compositionally biased region" description="Basic and acidic residues" evidence="6">
    <location>
        <begin position="1524"/>
        <end position="1533"/>
    </location>
</feature>
<feature type="compositionally biased region" description="Polar residues" evidence="6">
    <location>
        <begin position="602"/>
        <end position="611"/>
    </location>
</feature>
<feature type="domain" description="Doublecortin" evidence="7">
    <location>
        <begin position="159"/>
        <end position="238"/>
    </location>
</feature>
<feature type="compositionally biased region" description="Basic and acidic residues" evidence="6">
    <location>
        <begin position="2527"/>
        <end position="2537"/>
    </location>
</feature>
<reference evidence="8" key="2">
    <citation type="submission" date="2025-08" db="UniProtKB">
        <authorList>
            <consortium name="Ensembl"/>
        </authorList>
    </citation>
    <scope>IDENTIFICATION</scope>
</reference>
<feature type="compositionally biased region" description="Polar residues" evidence="6">
    <location>
        <begin position="1487"/>
        <end position="1497"/>
    </location>
</feature>
<feature type="compositionally biased region" description="Polar residues" evidence="6">
    <location>
        <begin position="2699"/>
        <end position="2710"/>
    </location>
</feature>